<keyword evidence="1" id="KW-0175">Coiled coil</keyword>
<organism evidence="2 3">
    <name type="scientific">Legionella resiliens</name>
    <dbReference type="NCBI Taxonomy" id="2905958"/>
    <lineage>
        <taxon>Bacteria</taxon>
        <taxon>Pseudomonadati</taxon>
        <taxon>Pseudomonadota</taxon>
        <taxon>Gammaproteobacteria</taxon>
        <taxon>Legionellales</taxon>
        <taxon>Legionellaceae</taxon>
        <taxon>Legionella</taxon>
    </lineage>
</organism>
<accession>A0ABS8X8E8</accession>
<evidence type="ECO:0008006" key="4">
    <source>
        <dbReference type="Google" id="ProtNLM"/>
    </source>
</evidence>
<feature type="coiled-coil region" evidence="1">
    <location>
        <begin position="166"/>
        <end position="207"/>
    </location>
</feature>
<evidence type="ECO:0000256" key="1">
    <source>
        <dbReference type="SAM" id="Coils"/>
    </source>
</evidence>
<evidence type="ECO:0000313" key="3">
    <source>
        <dbReference type="Proteomes" id="UP001320170"/>
    </source>
</evidence>
<evidence type="ECO:0000313" key="2">
    <source>
        <dbReference type="EMBL" id="MCE3532949.1"/>
    </source>
</evidence>
<proteinExistence type="predicted"/>
<name>A0ABS8X8E8_9GAMM</name>
<dbReference type="Proteomes" id="UP001320170">
    <property type="component" value="Unassembled WGS sequence"/>
</dbReference>
<keyword evidence="3" id="KW-1185">Reference proteome</keyword>
<gene>
    <name evidence="2" type="ORF">LXO92_11230</name>
</gene>
<dbReference type="RefSeq" id="WP_232890999.1">
    <property type="nucleotide sequence ID" value="NZ_JAJSPM010000008.1"/>
</dbReference>
<sequence length="529" mass="61008">MSQAKFMSRAQFNTVDNSSDGNCLYYAYGISLMYYLRKNGNRETADKIFTRLGLGAEEKAKLFYLLESEKNKPFTSAHIKRIIEPILGPALRQFAANSTLRNFEDNPKGSSLFAATNYAMIYLFKKMLEQNNHPSAYLLFQSNNFDDEDYTEAEIFTVKNVGVDENDEVEKGLDEVEKGLDEVEKDLDEVEKDLDEVEKDLEAEKRPRKKKQPHMCDEMERFMVENYGTIIEVFNAWLSGNPRPENFDEFGTYIRLAKQHLEEVIGEMTVAFFTQNGSRNLHAYIDHLNTNYRWGTEETLFLMHCSLQHEVRVPIDEVGRVEIRYDTPITLKVYHDGQPPENDENVDETPDMILNNSANVHWLSLIDSNFHSIKSERILRNDLLDIVGFNAYLQQLFEEAQDLEQKDKPLSDELYTLHKKLKIEKENYLAKDSQITRETFAESCKAILSDANTTVELQKQSGAKDVISSLLNCLYLLCTLDFSNLLAGNWNVVNPLSIDTTYHQVGLMKTVLNNLRDSEVPDDHQMKLQ</sequence>
<comment type="caution">
    <text evidence="2">The sequence shown here is derived from an EMBL/GenBank/DDBJ whole genome shotgun (WGS) entry which is preliminary data.</text>
</comment>
<protein>
    <recommendedName>
        <fullName evidence="4">Dot/Icm T4SS effector</fullName>
    </recommendedName>
</protein>
<reference evidence="2 3" key="1">
    <citation type="journal article" date="2024" name="Pathogens">
        <title>Characterization of a Novel Species of Legionella Isolated from a Healthcare Facility: Legionella resiliens sp. nov.</title>
        <authorList>
            <person name="Cristino S."/>
            <person name="Pascale M.R."/>
            <person name="Marino F."/>
            <person name="Derelitto C."/>
            <person name="Salaris S."/>
            <person name="Orsini M."/>
            <person name="Squarzoni S."/>
            <person name="Grottola A."/>
            <person name="Girolamini L."/>
        </authorList>
    </citation>
    <scope>NUCLEOTIDE SEQUENCE [LARGE SCALE GENOMIC DNA]</scope>
    <source>
        <strain evidence="2 3">8cVS16</strain>
    </source>
</reference>
<dbReference type="EMBL" id="JAJTND010000004">
    <property type="protein sequence ID" value="MCE3532949.1"/>
    <property type="molecule type" value="Genomic_DNA"/>
</dbReference>